<dbReference type="InterPro" id="IPR006336">
    <property type="entry name" value="GCS2"/>
</dbReference>
<comment type="catalytic activity">
    <reaction evidence="10">
        <text>L-cysteine + L-glutamate + ATP = gamma-L-glutamyl-L-cysteine + ADP + phosphate + H(+)</text>
        <dbReference type="Rhea" id="RHEA:13285"/>
        <dbReference type="ChEBI" id="CHEBI:15378"/>
        <dbReference type="ChEBI" id="CHEBI:29985"/>
        <dbReference type="ChEBI" id="CHEBI:30616"/>
        <dbReference type="ChEBI" id="CHEBI:35235"/>
        <dbReference type="ChEBI" id="CHEBI:43474"/>
        <dbReference type="ChEBI" id="CHEBI:58173"/>
        <dbReference type="ChEBI" id="CHEBI:456216"/>
        <dbReference type="EC" id="6.3.2.2"/>
    </reaction>
</comment>
<protein>
    <recommendedName>
        <fullName evidence="10">Glutamate--cysteine ligase</fullName>
        <ecNumber evidence="10">6.3.2.2</ecNumber>
    </recommendedName>
</protein>
<dbReference type="NCBIfam" id="TIGR01436">
    <property type="entry name" value="glu_cys_lig_pln"/>
    <property type="match status" value="1"/>
</dbReference>
<dbReference type="PIRSF" id="PIRSF017901">
    <property type="entry name" value="GCL"/>
    <property type="match status" value="1"/>
</dbReference>
<comment type="subunit">
    <text evidence="3">Homodimer or monomer when oxidized or reduced, respectively.</text>
</comment>
<name>A0A849IA74_9HYPH</name>
<dbReference type="SUPFAM" id="SSF55931">
    <property type="entry name" value="Glutamine synthetase/guanido kinase"/>
    <property type="match status" value="1"/>
</dbReference>
<dbReference type="Pfam" id="PF04107">
    <property type="entry name" value="GCS2"/>
    <property type="match status" value="1"/>
</dbReference>
<evidence type="ECO:0000256" key="1">
    <source>
        <dbReference type="ARBA" id="ARBA00005006"/>
    </source>
</evidence>
<dbReference type="InterPro" id="IPR035434">
    <property type="entry name" value="GCL_bact_plant"/>
</dbReference>
<evidence type="ECO:0000313" key="12">
    <source>
        <dbReference type="Proteomes" id="UP000564885"/>
    </source>
</evidence>
<dbReference type="RefSeq" id="WP_171218475.1">
    <property type="nucleotide sequence ID" value="NZ_JABEPP010000003.1"/>
</dbReference>
<dbReference type="GO" id="GO:0006750">
    <property type="term" value="P:glutathione biosynthetic process"/>
    <property type="evidence" value="ECO:0007669"/>
    <property type="project" value="UniProtKB-UniRule"/>
</dbReference>
<dbReference type="AlphaFoldDB" id="A0A849IA74"/>
<keyword evidence="7 10" id="KW-0067">ATP-binding</keyword>
<keyword evidence="12" id="KW-1185">Reference proteome</keyword>
<evidence type="ECO:0000256" key="6">
    <source>
        <dbReference type="ARBA" id="ARBA00022741"/>
    </source>
</evidence>
<gene>
    <name evidence="11" type="ORF">HJG44_11330</name>
</gene>
<dbReference type="InterPro" id="IPR011556">
    <property type="entry name" value="Glut_cys_lig_pln_type"/>
</dbReference>
<dbReference type="Proteomes" id="UP000564885">
    <property type="component" value="Unassembled WGS sequence"/>
</dbReference>
<proteinExistence type="inferred from homology"/>
<keyword evidence="5" id="KW-0317">Glutathione biosynthesis</keyword>
<keyword evidence="4 10" id="KW-0436">Ligase</keyword>
<dbReference type="PANTHER" id="PTHR34378">
    <property type="entry name" value="GLUTAMATE--CYSTEINE LIGASE, CHLOROPLASTIC"/>
    <property type="match status" value="1"/>
</dbReference>
<comment type="similarity">
    <text evidence="2">Belongs to the carboxylate-amine ligase family. Glutamate--cysteine ligase type 2 subfamily.</text>
</comment>
<comment type="caution">
    <text evidence="11">The sequence shown here is derived from an EMBL/GenBank/DDBJ whole genome shotgun (WGS) entry which is preliminary data.</text>
</comment>
<evidence type="ECO:0000256" key="9">
    <source>
        <dbReference type="ARBA" id="ARBA00023157"/>
    </source>
</evidence>
<comment type="pathway">
    <text evidence="1">Sulfur metabolism; glutathione biosynthesis; glutathione from L-cysteine and L-glutamate: step 1/2.</text>
</comment>
<evidence type="ECO:0000256" key="8">
    <source>
        <dbReference type="ARBA" id="ARBA00022946"/>
    </source>
</evidence>
<dbReference type="GO" id="GO:0004357">
    <property type="term" value="F:glutamate-cysteine ligase activity"/>
    <property type="evidence" value="ECO:0007669"/>
    <property type="project" value="UniProtKB-UniRule"/>
</dbReference>
<evidence type="ECO:0000256" key="5">
    <source>
        <dbReference type="ARBA" id="ARBA00022684"/>
    </source>
</evidence>
<dbReference type="Gene3D" id="3.30.590.20">
    <property type="match status" value="1"/>
</dbReference>
<evidence type="ECO:0000256" key="2">
    <source>
        <dbReference type="ARBA" id="ARBA00010253"/>
    </source>
</evidence>
<comment type="similarity">
    <text evidence="10">Belongs to the glutamate--cysteine ligase type 2 family. EgtA subfamily.</text>
</comment>
<dbReference type="EC" id="6.3.2.2" evidence="10"/>
<evidence type="ECO:0000313" key="11">
    <source>
        <dbReference type="EMBL" id="NNM72970.1"/>
    </source>
</evidence>
<evidence type="ECO:0000256" key="7">
    <source>
        <dbReference type="ARBA" id="ARBA00022840"/>
    </source>
</evidence>
<keyword evidence="6 10" id="KW-0547">Nucleotide-binding</keyword>
<sequence length="456" mass="50230">MARDVTDATPISGRDELVAWIAAGEKPASDWKVGTEHEKVPFYRAAHGPVPYEGERGIRAVIEGLAGQNGWEPILDDGNPIGLADEAGGGAISLEPGGQFELSGAPLRDIHGTAQELARHLRELKRVAEPLGIGFLTLGMSPKWTRAETPIMPKRRYRIMSAYMPKVGRLGLDMMFRTATVQANLDFGSEADMVKKLRVSLALQPVATALFANSPFTEGRPNGFLSFRSEIWRDTDGDRTGMLPFAFEDGMGYERYVDYALDVPMYFVKRGDTYHDVAGASFRDLLEGRLPQLPGERATSSDWANHLSTIFPEVRLKTFLEMRGADNGGPEMIAALSAFWVGLLYDRDSLDAAWDLVRPWSAAERQKLRDDVPRLALASEIGGRPLKDLAAEVLRIARAGLARRAMPDDSGRDESRFLDPLFAIAETGRTGADLLLDRYRGAWAGSVEPAFEECVF</sequence>
<dbReference type="PANTHER" id="PTHR34378:SF1">
    <property type="entry name" value="GLUTAMATE--CYSTEINE LIGASE, CHLOROPLASTIC"/>
    <property type="match status" value="1"/>
</dbReference>
<keyword evidence="8" id="KW-0809">Transit peptide</keyword>
<accession>A0A849IA74</accession>
<reference evidence="11 12" key="1">
    <citation type="submission" date="2020-04" db="EMBL/GenBank/DDBJ databases">
        <title>Enterovirga sp. isolate from soil.</title>
        <authorList>
            <person name="Chea S."/>
            <person name="Kim D.-U."/>
        </authorList>
    </citation>
    <scope>NUCLEOTIDE SEQUENCE [LARGE SCALE GENOMIC DNA]</scope>
    <source>
        <strain evidence="11 12">DB1703</strain>
    </source>
</reference>
<keyword evidence="9" id="KW-1015">Disulfide bond</keyword>
<dbReference type="GO" id="GO:0005524">
    <property type="term" value="F:ATP binding"/>
    <property type="evidence" value="ECO:0007669"/>
    <property type="project" value="UniProtKB-UniRule"/>
</dbReference>
<dbReference type="EMBL" id="JABEPP010000003">
    <property type="protein sequence ID" value="NNM72970.1"/>
    <property type="molecule type" value="Genomic_DNA"/>
</dbReference>
<organism evidence="11 12">
    <name type="scientific">Enterovirga aerilata</name>
    <dbReference type="NCBI Taxonomy" id="2730920"/>
    <lineage>
        <taxon>Bacteria</taxon>
        <taxon>Pseudomonadati</taxon>
        <taxon>Pseudomonadota</taxon>
        <taxon>Alphaproteobacteria</taxon>
        <taxon>Hyphomicrobiales</taxon>
        <taxon>Methylobacteriaceae</taxon>
        <taxon>Enterovirga</taxon>
    </lineage>
</organism>
<evidence type="ECO:0000256" key="4">
    <source>
        <dbReference type="ARBA" id="ARBA00022598"/>
    </source>
</evidence>
<comment type="function">
    <text evidence="10">Catalyzes the synthesis of gamma-glutamylcysteine (gamma-GC).</text>
</comment>
<evidence type="ECO:0000256" key="3">
    <source>
        <dbReference type="ARBA" id="ARBA00011153"/>
    </source>
</evidence>
<dbReference type="InterPro" id="IPR014746">
    <property type="entry name" value="Gln_synth/guanido_kin_cat_dom"/>
</dbReference>
<evidence type="ECO:0000256" key="10">
    <source>
        <dbReference type="PIRNR" id="PIRNR017901"/>
    </source>
</evidence>